<feature type="chain" id="PRO_5046586348" description="Tetratricopeptide repeat protein" evidence="1">
    <location>
        <begin position="21"/>
        <end position="414"/>
    </location>
</feature>
<dbReference type="InterPro" id="IPR011990">
    <property type="entry name" value="TPR-like_helical_dom_sf"/>
</dbReference>
<comment type="caution">
    <text evidence="2">The sequence shown here is derived from an EMBL/GenBank/DDBJ whole genome shotgun (WGS) entry which is preliminary data.</text>
</comment>
<evidence type="ECO:0000313" key="3">
    <source>
        <dbReference type="Proteomes" id="UP001141933"/>
    </source>
</evidence>
<gene>
    <name evidence="2" type="ORF">O6P32_01495</name>
</gene>
<reference evidence="2" key="1">
    <citation type="submission" date="2022-12" db="EMBL/GenBank/DDBJ databases">
        <title>Phocaeicola acetigenes sp. nov., isolated feces from a healthy human.</title>
        <authorList>
            <person name="Do H."/>
            <person name="Ha Y.B."/>
            <person name="Kim J.-S."/>
            <person name="Suh M.K."/>
            <person name="Kim H.S."/>
            <person name="Lee J.-S."/>
        </authorList>
    </citation>
    <scope>NUCLEOTIDE SEQUENCE</scope>
    <source>
        <strain evidence="2">KGMB11183</strain>
    </source>
</reference>
<protein>
    <recommendedName>
        <fullName evidence="4">Tetratricopeptide repeat protein</fullName>
    </recommendedName>
</protein>
<evidence type="ECO:0000256" key="1">
    <source>
        <dbReference type="SAM" id="SignalP"/>
    </source>
</evidence>
<proteinExistence type="predicted"/>
<dbReference type="EMBL" id="JAPZVM010000001">
    <property type="protein sequence ID" value="MCZ8371384.1"/>
    <property type="molecule type" value="Genomic_DNA"/>
</dbReference>
<sequence>MKKVLLSAAALLFSVYAANAQESVVKEAKSAKSDPVKAAEILEPALVDPSTANDPETWKLAGDFQKSIYDGENQKLYFLRNGLPSDSPVDTLKLGNSITKMYEYYLKCDEIEQAKVKSGELKKPKLRKKIVKVLADPSVRENMYVLGGTALNNGDYANAVKILGLYIDTSKNPIFETEDAVKNDTLVPFYAAYATYAAYSIKDKDAVIKYAAVGKEHKEEGFRALWALAELYKSEEAADSVQWLATIKEGVEKFPTQEYFVANLMDYYIQKNKVDEGLTQIDAILAKNPSPYFLYVKGVLQYTKQDYEAAIKTFNEIIAQESDYKAEAYSKIGDCYFFPAQVIVEENSKLSMDDPKYATNEAKIKELYEKAKPFYEKAKELKPDNKQLWGQFLLNIYWKLNKAEYDALEKELGY</sequence>
<dbReference type="InterPro" id="IPR019734">
    <property type="entry name" value="TPR_rpt"/>
</dbReference>
<evidence type="ECO:0000313" key="2">
    <source>
        <dbReference type="EMBL" id="MCZ8371384.1"/>
    </source>
</evidence>
<dbReference type="Pfam" id="PF13181">
    <property type="entry name" value="TPR_8"/>
    <property type="match status" value="1"/>
</dbReference>
<dbReference type="RefSeq" id="WP_269876413.1">
    <property type="nucleotide sequence ID" value="NZ_JAPZVM010000001.1"/>
</dbReference>
<dbReference type="Pfam" id="PF13432">
    <property type="entry name" value="TPR_16"/>
    <property type="match status" value="1"/>
</dbReference>
<name>A0ABT4PEB2_9BACT</name>
<accession>A0ABT4PEB2</accession>
<dbReference type="Gene3D" id="1.25.40.10">
    <property type="entry name" value="Tetratricopeptide repeat domain"/>
    <property type="match status" value="1"/>
</dbReference>
<feature type="signal peptide" evidence="1">
    <location>
        <begin position="1"/>
        <end position="20"/>
    </location>
</feature>
<keyword evidence="1" id="KW-0732">Signal</keyword>
<evidence type="ECO:0008006" key="4">
    <source>
        <dbReference type="Google" id="ProtNLM"/>
    </source>
</evidence>
<organism evidence="2 3">
    <name type="scientific">Phocaeicola acetigenes</name>
    <dbReference type="NCBI Taxonomy" id="3016083"/>
    <lineage>
        <taxon>Bacteria</taxon>
        <taxon>Pseudomonadati</taxon>
        <taxon>Bacteroidota</taxon>
        <taxon>Bacteroidia</taxon>
        <taxon>Bacteroidales</taxon>
        <taxon>Bacteroidaceae</taxon>
        <taxon>Phocaeicola</taxon>
    </lineage>
</organism>
<dbReference type="Proteomes" id="UP001141933">
    <property type="component" value="Unassembled WGS sequence"/>
</dbReference>
<dbReference type="SUPFAM" id="SSF48452">
    <property type="entry name" value="TPR-like"/>
    <property type="match status" value="1"/>
</dbReference>
<keyword evidence="3" id="KW-1185">Reference proteome</keyword>